<organism evidence="2 3">
    <name type="scientific">Hyaloscypha hepaticicola</name>
    <dbReference type="NCBI Taxonomy" id="2082293"/>
    <lineage>
        <taxon>Eukaryota</taxon>
        <taxon>Fungi</taxon>
        <taxon>Dikarya</taxon>
        <taxon>Ascomycota</taxon>
        <taxon>Pezizomycotina</taxon>
        <taxon>Leotiomycetes</taxon>
        <taxon>Helotiales</taxon>
        <taxon>Hyaloscyphaceae</taxon>
        <taxon>Hyaloscypha</taxon>
    </lineage>
</organism>
<dbReference type="Pfam" id="PF20150">
    <property type="entry name" value="2EXR"/>
    <property type="match status" value="1"/>
</dbReference>
<feature type="domain" description="2EXR" evidence="1">
    <location>
        <begin position="12"/>
        <end position="121"/>
    </location>
</feature>
<evidence type="ECO:0000313" key="2">
    <source>
        <dbReference type="EMBL" id="PMD12759.1"/>
    </source>
</evidence>
<dbReference type="Proteomes" id="UP000235672">
    <property type="component" value="Unassembled WGS sequence"/>
</dbReference>
<reference evidence="2 3" key="1">
    <citation type="submission" date="2016-05" db="EMBL/GenBank/DDBJ databases">
        <title>A degradative enzymes factory behind the ericoid mycorrhizal symbiosis.</title>
        <authorList>
            <consortium name="DOE Joint Genome Institute"/>
            <person name="Martino E."/>
            <person name="Morin E."/>
            <person name="Grelet G."/>
            <person name="Kuo A."/>
            <person name="Kohler A."/>
            <person name="Daghino S."/>
            <person name="Barry K."/>
            <person name="Choi C."/>
            <person name="Cichocki N."/>
            <person name="Clum A."/>
            <person name="Copeland A."/>
            <person name="Hainaut M."/>
            <person name="Haridas S."/>
            <person name="Labutti K."/>
            <person name="Lindquist E."/>
            <person name="Lipzen A."/>
            <person name="Khouja H.-R."/>
            <person name="Murat C."/>
            <person name="Ohm R."/>
            <person name="Olson A."/>
            <person name="Spatafora J."/>
            <person name="Veneault-Fourrey C."/>
            <person name="Henrissat B."/>
            <person name="Grigoriev I."/>
            <person name="Martin F."/>
            <person name="Perotto S."/>
        </authorList>
    </citation>
    <scope>NUCLEOTIDE SEQUENCE [LARGE SCALE GENOMIC DNA]</scope>
    <source>
        <strain evidence="2 3">UAMH 7357</strain>
    </source>
</reference>
<dbReference type="InterPro" id="IPR045518">
    <property type="entry name" value="2EXR"/>
</dbReference>
<evidence type="ECO:0000259" key="1">
    <source>
        <dbReference type="Pfam" id="PF20150"/>
    </source>
</evidence>
<evidence type="ECO:0000313" key="3">
    <source>
        <dbReference type="Proteomes" id="UP000235672"/>
    </source>
</evidence>
<name>A0A2J6PFK7_9HELO</name>
<dbReference type="AlphaFoldDB" id="A0A2J6PFK7"/>
<gene>
    <name evidence="2" type="ORF">NA56DRAFT_652291</name>
</gene>
<dbReference type="EMBL" id="KZ613543">
    <property type="protein sequence ID" value="PMD12759.1"/>
    <property type="molecule type" value="Genomic_DNA"/>
</dbReference>
<proteinExistence type="predicted"/>
<protein>
    <recommendedName>
        <fullName evidence="1">2EXR domain-containing protein</fullName>
    </recommendedName>
</protein>
<dbReference type="OrthoDB" id="3476658at2759"/>
<accession>A0A2J6PFK7</accession>
<sequence>MAPPNSTQASSFTYFSKLPREIQLSIWEYSLPPPRMIHISAQALQRASKIGSDEPTIRHKHVWLERKPVPAILHASADSRKVALKHYELILDTTALVDFSRTSVNKRKRRPAYVDLARDILVTKSHFYGGVFLEDTPETVLNRIRYFAYSYSCRGIYGSLDFKEFIKSLPALDGLAGIYDRIPSVEVARHRWHVRAISFFEKLKKERFESEKDLEKALQNNKLWGAESEVAG</sequence>
<keyword evidence="3" id="KW-1185">Reference proteome</keyword>
<dbReference type="PANTHER" id="PTHR35910">
    <property type="entry name" value="2EXR DOMAIN-CONTAINING PROTEIN"/>
    <property type="match status" value="1"/>
</dbReference>
<dbReference type="PANTHER" id="PTHR35910:SF1">
    <property type="entry name" value="2EXR DOMAIN-CONTAINING PROTEIN"/>
    <property type="match status" value="1"/>
</dbReference>